<evidence type="ECO:0000256" key="1">
    <source>
        <dbReference type="SAM" id="MobiDB-lite"/>
    </source>
</evidence>
<feature type="region of interest" description="Disordered" evidence="1">
    <location>
        <begin position="18"/>
        <end position="47"/>
    </location>
</feature>
<proteinExistence type="predicted"/>
<dbReference type="EMBL" id="JAKELL010000015">
    <property type="protein sequence ID" value="KAH8994269.1"/>
    <property type="molecule type" value="Genomic_DNA"/>
</dbReference>
<accession>A0AAD4LJG4</accession>
<name>A0AAD4LJG4_9AGAM</name>
<sequence>MASRLVALISEGPPSLISSNSCSPQLALPPSHPRTQGGAQAPQELLSPPCRPAATSSFRMTFVLPSSTPSTPRRELRPHQAHCYCALRRCPSRYRRLARALGLASDLVSLSATTYTPLHSVFGDIVQILIPRTVLILYGRHDRDGFSGVPPSLRYDSREFSEFAACRGGQVRPQPTGDVCQPLGPRVTPLDWHANEPKLGLHGPWPTEPSNSSELPDGTKAIPQHIPGSIFPIDVITVHLLLQYLRFDNSAVESSEMHYKFPAPQPSVPHNT</sequence>
<dbReference type="Proteomes" id="UP001201163">
    <property type="component" value="Unassembled WGS sequence"/>
</dbReference>
<organism evidence="2 3">
    <name type="scientific">Lactarius akahatsu</name>
    <dbReference type="NCBI Taxonomy" id="416441"/>
    <lineage>
        <taxon>Eukaryota</taxon>
        <taxon>Fungi</taxon>
        <taxon>Dikarya</taxon>
        <taxon>Basidiomycota</taxon>
        <taxon>Agaricomycotina</taxon>
        <taxon>Agaricomycetes</taxon>
        <taxon>Russulales</taxon>
        <taxon>Russulaceae</taxon>
        <taxon>Lactarius</taxon>
    </lineage>
</organism>
<keyword evidence="3" id="KW-1185">Reference proteome</keyword>
<gene>
    <name evidence="2" type="ORF">EDB92DRAFT_319637</name>
</gene>
<dbReference type="AlphaFoldDB" id="A0AAD4LJG4"/>
<reference evidence="2" key="1">
    <citation type="submission" date="2022-01" db="EMBL/GenBank/DDBJ databases">
        <title>Comparative genomics reveals a dynamic genome evolution in the ectomycorrhizal milk-cap (Lactarius) mushrooms.</title>
        <authorList>
            <consortium name="DOE Joint Genome Institute"/>
            <person name="Lebreton A."/>
            <person name="Tang N."/>
            <person name="Kuo A."/>
            <person name="LaButti K."/>
            <person name="Drula E."/>
            <person name="Barry K."/>
            <person name="Clum A."/>
            <person name="Lipzen A."/>
            <person name="Mousain D."/>
            <person name="Ng V."/>
            <person name="Wang R."/>
            <person name="Wang X."/>
            <person name="Dai Y."/>
            <person name="Henrissat B."/>
            <person name="Grigoriev I.V."/>
            <person name="Guerin-Laguette A."/>
            <person name="Yu F."/>
            <person name="Martin F.M."/>
        </authorList>
    </citation>
    <scope>NUCLEOTIDE SEQUENCE</scope>
    <source>
        <strain evidence="2">QP</strain>
    </source>
</reference>
<protein>
    <submittedName>
        <fullName evidence="2">Uncharacterized protein</fullName>
    </submittedName>
</protein>
<evidence type="ECO:0000313" key="3">
    <source>
        <dbReference type="Proteomes" id="UP001201163"/>
    </source>
</evidence>
<evidence type="ECO:0000313" key="2">
    <source>
        <dbReference type="EMBL" id="KAH8994269.1"/>
    </source>
</evidence>
<comment type="caution">
    <text evidence="2">The sequence shown here is derived from an EMBL/GenBank/DDBJ whole genome shotgun (WGS) entry which is preliminary data.</text>
</comment>
<feature type="region of interest" description="Disordered" evidence="1">
    <location>
        <begin position="200"/>
        <end position="220"/>
    </location>
</feature>